<accession>A0AAU9KXP3</accession>
<reference evidence="2" key="1">
    <citation type="submission" date="2021-11" db="EMBL/GenBank/DDBJ databases">
        <authorList>
            <person name="Islam A."/>
            <person name="Islam S."/>
            <person name="Flora M.S."/>
            <person name="Rahman M."/>
            <person name="Ziaur R.M."/>
            <person name="Epstein J.H."/>
            <person name="Hassan M."/>
            <person name="Klassen M."/>
            <person name="Woodard K."/>
            <person name="Webb A."/>
            <person name="Webby R.J."/>
            <person name="El Zowalaty M.E."/>
        </authorList>
    </citation>
    <scope>NUCLEOTIDE SEQUENCE</scope>
    <source>
        <strain evidence="2">Pbs3</strain>
    </source>
</reference>
<proteinExistence type="predicted"/>
<evidence type="ECO:0000313" key="2">
    <source>
        <dbReference type="EMBL" id="CAH0478100.1"/>
    </source>
</evidence>
<evidence type="ECO:0000256" key="1">
    <source>
        <dbReference type="SAM" id="SignalP"/>
    </source>
</evidence>
<dbReference type="Proteomes" id="UP001160483">
    <property type="component" value="Unassembled WGS sequence"/>
</dbReference>
<gene>
    <name evidence="2" type="ORF">PBS003_LOCUS4814</name>
</gene>
<dbReference type="AlphaFoldDB" id="A0AAU9KXP3"/>
<dbReference type="EMBL" id="CAKKTJ010000212">
    <property type="protein sequence ID" value="CAH0478100.1"/>
    <property type="molecule type" value="Genomic_DNA"/>
</dbReference>
<feature type="signal peptide" evidence="1">
    <location>
        <begin position="1"/>
        <end position="22"/>
    </location>
</feature>
<sequence length="236" mass="26347">MQQLLFVYVRVLALIMMNIVKDHEDNIRKAQMELTASLLCEISSSQVLNFSSTQELESVILDYNAPWITAQGIKTLSACGKFVAIEDAGVLSYYKSNETLLFGHEVMHTHDSDSGSDVAGTLLRLGDQRLADFEQKLFENNKDVSSVILSHVQFQNVGQLIENATFCMLIHRFQSQKYMILGIMPHLYGRREESRRLNGIEKVSMCGSRSSPIDAMTFDVNCNLLVVLSDGGSGVT</sequence>
<keyword evidence="1" id="KW-0732">Signal</keyword>
<organism evidence="2 3">
    <name type="scientific">Peronospora belbahrii</name>
    <dbReference type="NCBI Taxonomy" id="622444"/>
    <lineage>
        <taxon>Eukaryota</taxon>
        <taxon>Sar</taxon>
        <taxon>Stramenopiles</taxon>
        <taxon>Oomycota</taxon>
        <taxon>Peronosporomycetes</taxon>
        <taxon>Peronosporales</taxon>
        <taxon>Peronosporaceae</taxon>
        <taxon>Peronospora</taxon>
    </lineage>
</organism>
<name>A0AAU9KXP3_9STRA</name>
<feature type="chain" id="PRO_5043504939" evidence="1">
    <location>
        <begin position="23"/>
        <end position="236"/>
    </location>
</feature>
<comment type="caution">
    <text evidence="2">The sequence shown here is derived from an EMBL/GenBank/DDBJ whole genome shotgun (WGS) entry which is preliminary data.</text>
</comment>
<evidence type="ECO:0000313" key="3">
    <source>
        <dbReference type="Proteomes" id="UP001160483"/>
    </source>
</evidence>
<protein>
    <submittedName>
        <fullName evidence="2">Uncharacterized protein</fullName>
    </submittedName>
</protein>